<organism evidence="2 3">
    <name type="scientific">Tetrahymena thermophila (strain SB210)</name>
    <dbReference type="NCBI Taxonomy" id="312017"/>
    <lineage>
        <taxon>Eukaryota</taxon>
        <taxon>Sar</taxon>
        <taxon>Alveolata</taxon>
        <taxon>Ciliophora</taxon>
        <taxon>Intramacronucleata</taxon>
        <taxon>Oligohymenophorea</taxon>
        <taxon>Hymenostomatida</taxon>
        <taxon>Tetrahymenina</taxon>
        <taxon>Tetrahymenidae</taxon>
        <taxon>Tetrahymena</taxon>
    </lineage>
</organism>
<name>I7LZM9_TETTS</name>
<dbReference type="AlphaFoldDB" id="I7LZM9"/>
<feature type="region of interest" description="Disordered" evidence="1">
    <location>
        <begin position="599"/>
        <end position="628"/>
    </location>
</feature>
<feature type="region of interest" description="Disordered" evidence="1">
    <location>
        <begin position="561"/>
        <end position="586"/>
    </location>
</feature>
<gene>
    <name evidence="2" type="ORF">TTHERM_00716120</name>
</gene>
<dbReference type="GeneID" id="7845559"/>
<dbReference type="Proteomes" id="UP000009168">
    <property type="component" value="Unassembled WGS sequence"/>
</dbReference>
<feature type="compositionally biased region" description="Low complexity" evidence="1">
    <location>
        <begin position="599"/>
        <end position="610"/>
    </location>
</feature>
<evidence type="ECO:0000313" key="2">
    <source>
        <dbReference type="EMBL" id="EAR84306.1"/>
    </source>
</evidence>
<dbReference type="KEGG" id="tet:TTHERM_00716120"/>
<feature type="region of interest" description="Disordered" evidence="1">
    <location>
        <begin position="425"/>
        <end position="461"/>
    </location>
</feature>
<dbReference type="HOGENOM" id="CLU_356629_0_0_1"/>
<proteinExistence type="predicted"/>
<reference evidence="3" key="1">
    <citation type="journal article" date="2006" name="PLoS Biol.">
        <title>Macronuclear genome sequence of the ciliate Tetrahymena thermophila, a model eukaryote.</title>
        <authorList>
            <person name="Eisen J.A."/>
            <person name="Coyne R.S."/>
            <person name="Wu M."/>
            <person name="Wu D."/>
            <person name="Thiagarajan M."/>
            <person name="Wortman J.R."/>
            <person name="Badger J.H."/>
            <person name="Ren Q."/>
            <person name="Amedeo P."/>
            <person name="Jones K.M."/>
            <person name="Tallon L.J."/>
            <person name="Delcher A.L."/>
            <person name="Salzberg S.L."/>
            <person name="Silva J.C."/>
            <person name="Haas B.J."/>
            <person name="Majoros W.H."/>
            <person name="Farzad M."/>
            <person name="Carlton J.M."/>
            <person name="Smith R.K. Jr."/>
            <person name="Garg J."/>
            <person name="Pearlman R.E."/>
            <person name="Karrer K.M."/>
            <person name="Sun L."/>
            <person name="Manning G."/>
            <person name="Elde N.C."/>
            <person name="Turkewitz A.P."/>
            <person name="Asai D.J."/>
            <person name="Wilkes D.E."/>
            <person name="Wang Y."/>
            <person name="Cai H."/>
            <person name="Collins K."/>
            <person name="Stewart B.A."/>
            <person name="Lee S.R."/>
            <person name="Wilamowska K."/>
            <person name="Weinberg Z."/>
            <person name="Ruzzo W.L."/>
            <person name="Wloga D."/>
            <person name="Gaertig J."/>
            <person name="Frankel J."/>
            <person name="Tsao C.-C."/>
            <person name="Gorovsky M.A."/>
            <person name="Keeling P.J."/>
            <person name="Waller R.F."/>
            <person name="Patron N.J."/>
            <person name="Cherry J.M."/>
            <person name="Stover N.A."/>
            <person name="Krieger C.J."/>
            <person name="del Toro C."/>
            <person name="Ryder H.F."/>
            <person name="Williamson S.C."/>
            <person name="Barbeau R.A."/>
            <person name="Hamilton E.P."/>
            <person name="Orias E."/>
        </authorList>
    </citation>
    <scope>NUCLEOTIDE SEQUENCE [LARGE SCALE GENOMIC DNA]</scope>
    <source>
        <strain evidence="3">SB210</strain>
    </source>
</reference>
<protein>
    <submittedName>
        <fullName evidence="2">Uncharacterized protein</fullName>
    </submittedName>
</protein>
<accession>I7LZM9</accession>
<feature type="compositionally biased region" description="Polar residues" evidence="1">
    <location>
        <begin position="432"/>
        <end position="443"/>
    </location>
</feature>
<keyword evidence="3" id="KW-1185">Reference proteome</keyword>
<dbReference type="InParanoid" id="I7LZM9"/>
<feature type="compositionally biased region" description="Acidic residues" evidence="1">
    <location>
        <begin position="570"/>
        <end position="584"/>
    </location>
</feature>
<dbReference type="Pfam" id="PF14536">
    <property type="entry name" value="DUF4441"/>
    <property type="match status" value="1"/>
</dbReference>
<feature type="compositionally biased region" description="Low complexity" evidence="1">
    <location>
        <begin position="218"/>
        <end position="243"/>
    </location>
</feature>
<evidence type="ECO:0000256" key="1">
    <source>
        <dbReference type="SAM" id="MobiDB-lite"/>
    </source>
</evidence>
<feature type="region of interest" description="Disordered" evidence="1">
    <location>
        <begin position="209"/>
        <end position="271"/>
    </location>
</feature>
<dbReference type="EMBL" id="GG662447">
    <property type="protein sequence ID" value="EAR84306.1"/>
    <property type="molecule type" value="Genomic_DNA"/>
</dbReference>
<sequence>MFRDTQEDYLRYLLFDDQDDDFNFFNSGMSQNQPNNNNMDQNMLYNQNDQILETENNPFSTNSVYNNHKINEYEKQQEEINQHLTEMTLNSNNINDPRFQNTNIPVGDNYRNGYPLNNNNSNQSNIENAAAKYNGLSYDIRDGQENSRYIDYGNQVNNGVDYYPKQAENGISENNNNPLNQSLYMQQTHLNGNQYNNYPADININKGQGLSYDNRIGSPVPQQSNPYYQQSPQQTLQQPNQQYDIISSPSQQPANPYNEEYQNSNYYPNEQIPRENRNYFNLTNQEQNNNRYYGKHEQVAAADSNQYEQGLYNQNNNYQQQGNYTNQNNINMNGAQEYYSNQNRQYSQNQDLNKQQTEQFYAPQQNQNMYRNSYNEQISNGQPIYNNQLQQPYYDNYKVQDISVQQQQSQATVIGQVPILKEMRMSKRKSTSKQSNGSQLSKKSSVKEAQQQKYEKKYQKAQQSQKLQQQIINSINQKNQLSSSATTLQYNGQGANVDSINASQYSSTDNNVPTEAVSSNSTAYTTVQFNNSNSNQINNVLTNQNSYQSAYYNEAYNEQSHPHHHHCCHEEDDSDSEDSIQNEEMDQHEHNHLLHSGIQNSSQLNDSNSNDEGKNKCDLSCDQEGDSEKNSKADEIAILAESIKHCNKKNVVKNIMSAFLTFMNDRKNKIYTKQEQETIPTLYYSQGKEEGSTEDEDQIEEIRKKFKRYISQKSLNHYTVRLLILHPNYGPIFKHYLTNPIKKWINNSKVADLGAHIKMIGFFLACFQDNRVLEELKRHEKKRAHFS</sequence>
<evidence type="ECO:0000313" key="3">
    <source>
        <dbReference type="Proteomes" id="UP000009168"/>
    </source>
</evidence>
<feature type="compositionally biased region" description="Polar residues" evidence="1">
    <location>
        <begin position="244"/>
        <end position="268"/>
    </location>
</feature>
<dbReference type="InterPro" id="IPR028008">
    <property type="entry name" value="DUF4441"/>
</dbReference>
<dbReference type="RefSeq" id="XP_001031969.1">
    <property type="nucleotide sequence ID" value="XM_001031969.1"/>
</dbReference>